<keyword evidence="1" id="KW-0732">Signal</keyword>
<organism evidence="2 3">
    <name type="scientific">Xenoophorus captivus</name>
    <dbReference type="NCBI Taxonomy" id="1517983"/>
    <lineage>
        <taxon>Eukaryota</taxon>
        <taxon>Metazoa</taxon>
        <taxon>Chordata</taxon>
        <taxon>Craniata</taxon>
        <taxon>Vertebrata</taxon>
        <taxon>Euteleostomi</taxon>
        <taxon>Actinopterygii</taxon>
        <taxon>Neopterygii</taxon>
        <taxon>Teleostei</taxon>
        <taxon>Neoteleostei</taxon>
        <taxon>Acanthomorphata</taxon>
        <taxon>Ovalentaria</taxon>
        <taxon>Atherinomorphae</taxon>
        <taxon>Cyprinodontiformes</taxon>
        <taxon>Goodeidae</taxon>
        <taxon>Xenoophorus</taxon>
    </lineage>
</organism>
<dbReference type="Proteomes" id="UP001434883">
    <property type="component" value="Unassembled WGS sequence"/>
</dbReference>
<evidence type="ECO:0008006" key="4">
    <source>
        <dbReference type="Google" id="ProtNLM"/>
    </source>
</evidence>
<accession>A0ABV0Q3L8</accession>
<name>A0ABV0Q3L8_9TELE</name>
<gene>
    <name evidence="2" type="ORF">XENOCAPTIV_006398</name>
</gene>
<evidence type="ECO:0000256" key="1">
    <source>
        <dbReference type="SAM" id="SignalP"/>
    </source>
</evidence>
<reference evidence="2 3" key="1">
    <citation type="submission" date="2021-06" db="EMBL/GenBank/DDBJ databases">
        <authorList>
            <person name="Palmer J.M."/>
        </authorList>
    </citation>
    <scope>NUCLEOTIDE SEQUENCE [LARGE SCALE GENOMIC DNA]</scope>
    <source>
        <strain evidence="2 3">XC_2019</strain>
        <tissue evidence="2">Muscle</tissue>
    </source>
</reference>
<comment type="caution">
    <text evidence="2">The sequence shown here is derived from an EMBL/GenBank/DDBJ whole genome shotgun (WGS) entry which is preliminary data.</text>
</comment>
<sequence length="99" mass="11446">MIACWILFNLSSPACLRFLCDCVWSAPPYYGSPDLCWRDFPPNPRNTCLDLRIITGESEKYTVMLEQLKPFIALNVFFKPFVHCSWFGKYLLLSTENAA</sequence>
<protein>
    <recommendedName>
        <fullName evidence="4">Secreted protein</fullName>
    </recommendedName>
</protein>
<proteinExistence type="predicted"/>
<evidence type="ECO:0000313" key="2">
    <source>
        <dbReference type="EMBL" id="MEQ2190383.1"/>
    </source>
</evidence>
<evidence type="ECO:0000313" key="3">
    <source>
        <dbReference type="Proteomes" id="UP001434883"/>
    </source>
</evidence>
<keyword evidence="3" id="KW-1185">Reference proteome</keyword>
<dbReference type="EMBL" id="JAHRIN010000016">
    <property type="protein sequence ID" value="MEQ2190383.1"/>
    <property type="molecule type" value="Genomic_DNA"/>
</dbReference>
<feature type="chain" id="PRO_5045924074" description="Secreted protein" evidence="1">
    <location>
        <begin position="26"/>
        <end position="99"/>
    </location>
</feature>
<feature type="signal peptide" evidence="1">
    <location>
        <begin position="1"/>
        <end position="25"/>
    </location>
</feature>